<feature type="transmembrane region" description="Helical" evidence="6">
    <location>
        <begin position="116"/>
        <end position="139"/>
    </location>
</feature>
<dbReference type="RefSeq" id="WP_284280685.1">
    <property type="nucleotide sequence ID" value="NZ_BSOJ01000012.1"/>
</dbReference>
<protein>
    <submittedName>
        <fullName evidence="7">LPS export ABC transporter permease LptG</fullName>
    </submittedName>
</protein>
<gene>
    <name evidence="7" type="ORF">GCM10007875_12830</name>
</gene>
<evidence type="ECO:0000256" key="3">
    <source>
        <dbReference type="ARBA" id="ARBA00022692"/>
    </source>
</evidence>
<feature type="transmembrane region" description="Helical" evidence="6">
    <location>
        <begin position="26"/>
        <end position="47"/>
    </location>
</feature>
<feature type="transmembrane region" description="Helical" evidence="6">
    <location>
        <begin position="375"/>
        <end position="396"/>
    </location>
</feature>
<dbReference type="InterPro" id="IPR030923">
    <property type="entry name" value="LptG"/>
</dbReference>
<dbReference type="PANTHER" id="PTHR33529:SF2">
    <property type="entry name" value="LIPOPOLYSACCHARIDE EXPORT SYSTEM PERMEASE PROTEIN LPTG"/>
    <property type="match status" value="1"/>
</dbReference>
<proteinExistence type="predicted"/>
<evidence type="ECO:0000313" key="8">
    <source>
        <dbReference type="Proteomes" id="UP001156664"/>
    </source>
</evidence>
<feature type="transmembrane region" description="Helical" evidence="6">
    <location>
        <begin position="78"/>
        <end position="96"/>
    </location>
</feature>
<comment type="subcellular location">
    <subcellularLocation>
        <location evidence="1">Cell membrane</location>
        <topology evidence="1">Multi-pass membrane protein</topology>
    </subcellularLocation>
</comment>
<keyword evidence="2" id="KW-1003">Cell membrane</keyword>
<keyword evidence="4 6" id="KW-1133">Transmembrane helix</keyword>
<evidence type="ECO:0000256" key="2">
    <source>
        <dbReference type="ARBA" id="ARBA00022475"/>
    </source>
</evidence>
<dbReference type="NCBIfam" id="TIGR04408">
    <property type="entry name" value="LptG_lptG"/>
    <property type="match status" value="1"/>
</dbReference>
<feature type="transmembrane region" description="Helical" evidence="6">
    <location>
        <begin position="343"/>
        <end position="363"/>
    </location>
</feature>
<dbReference type="EMBL" id="BSOJ01000012">
    <property type="protein sequence ID" value="GLR26195.1"/>
    <property type="molecule type" value="Genomic_DNA"/>
</dbReference>
<evidence type="ECO:0000256" key="6">
    <source>
        <dbReference type="SAM" id="Phobius"/>
    </source>
</evidence>
<accession>A0ABQ5YNL4</accession>
<sequence>MSDRIPVRPHADKVPARLLRYFRVELYKAISFVLTAFVGLFAFFDMVGELDRLSSPGTSWFYFFVSVLLGLPARIYEIAPIAALIGSIYALVQIAASSEFTAMRAAGLSTVSMLKLLMRIGLGVVIITLFFGEIVTPVAERLAVPMRAKALGYDVDKDFKSGYWLRDTYQNDKDGSRVRYVNFSEFTNEGELSKLEYYEFDEQARIRKWVRADSADYNPQGFWTLKDVKIQTYFDGNNPTIPTSQSSSTPAITIQASPIQTLPSMRWDSNLNPVLLTGLFVEPDRMSAWQLYNYSRFLKSNLQNADNIDLAFAKKVMYPFAVLIMMMISLPFAYLHFRSGGVSVKVFAGIMIGVAFHLVNNLFSHLSMVAKLPPFLSASVPSVIGFVVGMGALWWVSQPAPWRMIDRIRSSLRRSRA</sequence>
<evidence type="ECO:0000256" key="1">
    <source>
        <dbReference type="ARBA" id="ARBA00004651"/>
    </source>
</evidence>
<dbReference type="InterPro" id="IPR005495">
    <property type="entry name" value="LptG/LptF_permease"/>
</dbReference>
<dbReference type="PANTHER" id="PTHR33529">
    <property type="entry name" value="SLR0882 PROTEIN-RELATED"/>
    <property type="match status" value="1"/>
</dbReference>
<name>A0ABQ5YNL4_9BURK</name>
<dbReference type="Proteomes" id="UP001156664">
    <property type="component" value="Unassembled WGS sequence"/>
</dbReference>
<feature type="transmembrane region" description="Helical" evidence="6">
    <location>
        <begin position="316"/>
        <end position="337"/>
    </location>
</feature>
<keyword evidence="5 6" id="KW-0472">Membrane</keyword>
<evidence type="ECO:0000256" key="5">
    <source>
        <dbReference type="ARBA" id="ARBA00023136"/>
    </source>
</evidence>
<evidence type="ECO:0000256" key="4">
    <source>
        <dbReference type="ARBA" id="ARBA00022989"/>
    </source>
</evidence>
<comment type="caution">
    <text evidence="7">The sequence shown here is derived from an EMBL/GenBank/DDBJ whole genome shotgun (WGS) entry which is preliminary data.</text>
</comment>
<keyword evidence="3 6" id="KW-0812">Transmembrane</keyword>
<evidence type="ECO:0000313" key="7">
    <source>
        <dbReference type="EMBL" id="GLR26195.1"/>
    </source>
</evidence>
<reference evidence="8" key="1">
    <citation type="journal article" date="2019" name="Int. J. Syst. Evol. Microbiol.">
        <title>The Global Catalogue of Microorganisms (GCM) 10K type strain sequencing project: providing services to taxonomists for standard genome sequencing and annotation.</title>
        <authorList>
            <consortium name="The Broad Institute Genomics Platform"/>
            <consortium name="The Broad Institute Genome Sequencing Center for Infectious Disease"/>
            <person name="Wu L."/>
            <person name="Ma J."/>
        </authorList>
    </citation>
    <scope>NUCLEOTIDE SEQUENCE [LARGE SCALE GENOMIC DNA]</scope>
    <source>
        <strain evidence="8">NBRC 105857</strain>
    </source>
</reference>
<keyword evidence="8" id="KW-1185">Reference proteome</keyword>
<organism evidence="7 8">
    <name type="scientific">Limnobacter litoralis</name>
    <dbReference type="NCBI Taxonomy" id="481366"/>
    <lineage>
        <taxon>Bacteria</taxon>
        <taxon>Pseudomonadati</taxon>
        <taxon>Pseudomonadota</taxon>
        <taxon>Betaproteobacteria</taxon>
        <taxon>Burkholderiales</taxon>
        <taxon>Burkholderiaceae</taxon>
        <taxon>Limnobacter</taxon>
    </lineage>
</organism>
<dbReference type="Pfam" id="PF03739">
    <property type="entry name" value="LptF_LptG"/>
    <property type="match status" value="1"/>
</dbReference>